<dbReference type="InterPro" id="IPR000415">
    <property type="entry name" value="Nitroreductase-like"/>
</dbReference>
<organism evidence="2 3">
    <name type="scientific">Gloeobacter violaceus (strain ATCC 29082 / PCC 7421)</name>
    <dbReference type="NCBI Taxonomy" id="251221"/>
    <lineage>
        <taxon>Bacteria</taxon>
        <taxon>Bacillati</taxon>
        <taxon>Cyanobacteriota</taxon>
        <taxon>Cyanophyceae</taxon>
        <taxon>Gloeobacterales</taxon>
        <taxon>Gloeobacteraceae</taxon>
        <taxon>Gloeobacter</taxon>
    </lineage>
</organism>
<dbReference type="PANTHER" id="PTHR42741">
    <property type="entry name" value="NITROREDUCTASE FAMILY PROTEIN"/>
    <property type="match status" value="1"/>
</dbReference>
<dbReference type="STRING" id="251221.gene:10760982"/>
<dbReference type="CDD" id="cd02142">
    <property type="entry name" value="McbC_SagB-like_oxidoreductase"/>
    <property type="match status" value="2"/>
</dbReference>
<evidence type="ECO:0000313" key="2">
    <source>
        <dbReference type="EMBL" id="BAC91411.1"/>
    </source>
</evidence>
<dbReference type="Gene3D" id="3.40.109.10">
    <property type="entry name" value="NADH Oxidase"/>
    <property type="match status" value="2"/>
</dbReference>
<dbReference type="EMBL" id="BA000045">
    <property type="protein sequence ID" value="BAC91411.1"/>
    <property type="molecule type" value="Genomic_DNA"/>
</dbReference>
<dbReference type="AlphaFoldDB" id="Q7NFQ4"/>
<dbReference type="PhylomeDB" id="Q7NFQ4"/>
<reference evidence="2 3" key="1">
    <citation type="journal article" date="2003" name="DNA Res.">
        <title>Complete genome structure of Gloeobacter violaceus PCC 7421, a cyanobacterium that lacks thylakoids.</title>
        <authorList>
            <person name="Nakamura Y."/>
            <person name="Kaneko T."/>
            <person name="Sato S."/>
            <person name="Mimuro M."/>
            <person name="Miyashita H."/>
            <person name="Tsuchiya T."/>
            <person name="Sasamoto S."/>
            <person name="Watanabe A."/>
            <person name="Kawashima K."/>
            <person name="Kishida Y."/>
            <person name="Kiyokawa C."/>
            <person name="Kohara M."/>
            <person name="Matsumoto M."/>
            <person name="Matsuno A."/>
            <person name="Nakazaki N."/>
            <person name="Shimpo S."/>
            <person name="Takeuchi C."/>
            <person name="Yamada M."/>
            <person name="Tabata S."/>
        </authorList>
    </citation>
    <scope>NUCLEOTIDE SEQUENCE [LARGE SCALE GENOMIC DNA]</scope>
    <source>
        <strain evidence="3">ATCC 29082 / PCC 7421</strain>
    </source>
</reference>
<dbReference type="SUPFAM" id="SSF55469">
    <property type="entry name" value="FMN-dependent nitroreductase-like"/>
    <property type="match status" value="2"/>
</dbReference>
<dbReference type="Pfam" id="PF00881">
    <property type="entry name" value="Nitroreductase"/>
    <property type="match status" value="2"/>
</dbReference>
<accession>Q7NFQ4</accession>
<dbReference type="RefSeq" id="WP_011143459.1">
    <property type="nucleotide sequence ID" value="NC_005125.1"/>
</dbReference>
<dbReference type="OrthoDB" id="9801593at2"/>
<reference evidence="2 3" key="2">
    <citation type="journal article" date="2003" name="DNA Res.">
        <title>Complete genome structure of Gloeobacter violaceus PCC 7421, a cyanobacterium that lacks thylakoids (supplement).</title>
        <authorList>
            <person name="Nakamura Y."/>
            <person name="Kaneko T."/>
            <person name="Sato S."/>
            <person name="Mimuro M."/>
            <person name="Miyashita H."/>
            <person name="Tsuchiya T."/>
            <person name="Sasamoto S."/>
            <person name="Watanabe A."/>
            <person name="Kawashima K."/>
            <person name="Kishida Y."/>
            <person name="Kiyokawa C."/>
            <person name="Kohara M."/>
            <person name="Matsumoto M."/>
            <person name="Matsuno A."/>
            <person name="Nakazaki N."/>
            <person name="Shimpo S."/>
            <person name="Takeuchi C."/>
            <person name="Yamada M."/>
            <person name="Tabata S."/>
        </authorList>
    </citation>
    <scope>NUCLEOTIDE SEQUENCE [LARGE SCALE GENOMIC DNA]</scope>
    <source>
        <strain evidence="3">ATCC 29082 / PCC 7421</strain>
    </source>
</reference>
<protein>
    <submittedName>
        <fullName evidence="2">Gll3470 protein</fullName>
    </submittedName>
</protein>
<feature type="domain" description="Nitroreductase" evidence="1">
    <location>
        <begin position="97"/>
        <end position="235"/>
    </location>
</feature>
<dbReference type="Proteomes" id="UP000000557">
    <property type="component" value="Chromosome"/>
</dbReference>
<dbReference type="NCBIfam" id="TIGR03605">
    <property type="entry name" value="antibiot_sagB"/>
    <property type="match status" value="1"/>
</dbReference>
<dbReference type="PATRIC" id="fig|251221.4.peg.3503"/>
<dbReference type="GO" id="GO:0016491">
    <property type="term" value="F:oxidoreductase activity"/>
    <property type="evidence" value="ECO:0007669"/>
    <property type="project" value="InterPro"/>
</dbReference>
<evidence type="ECO:0000313" key="3">
    <source>
        <dbReference type="Proteomes" id="UP000000557"/>
    </source>
</evidence>
<feature type="domain" description="Nitroreductase" evidence="1">
    <location>
        <begin position="320"/>
        <end position="498"/>
    </location>
</feature>
<dbReference type="EnsemblBacteria" id="BAC91411">
    <property type="protein sequence ID" value="BAC91411"/>
    <property type="gene ID" value="BAC91411"/>
</dbReference>
<dbReference type="KEGG" id="gvi:gll3470"/>
<dbReference type="InParanoid" id="Q7NFQ4"/>
<gene>
    <name evidence="2" type="ordered locus">gll3470</name>
</gene>
<sequence>MARSQAPGASPFCLFYHEKTKYSPEGLTRRRSALDWSQQPTATKEYRTGELLDLRPYLPGQPLEQADDPRSRLSRVLYLTYGATAVVAYPERPFYMRAAPSAGGLYPAEVYLVSRGDDPRLPPGIYNYQVPSHSLVRFWSGDVWEEAREACFGHPAFERASYAVVVSGVFYRSAWRYEDRAYRRVFLDSGHLLGNLELAAALADYRVRLITGFADDGLNALLFLPASEEEVLAVAVLAEGADADREDGPTALPSPVQFDYPPIPEGQRLAYLHEVSKLVAPPKGPVSDCGTEDKYNFPFCLKVPVAGEALDWRGQLDETILRRRSTRQYTGADLRFDELAALLDFTYRPQRYKDQGLDPDPQYAHLFLLSTFVVVLGVEGLEAGCYYYAPRAGELRQIRFKHFRREVHHLCLGQELGRDSGAVVIHTADLEAAAERFGERVYRTLHLDSGHLGQRLNLAAIRLGLGVSGIGGFFDDEVNEVLGIPEQEAVLYITTLGRPQPQRGGE</sequence>
<dbReference type="PANTHER" id="PTHR42741:SF3">
    <property type="entry name" value="NITROREDUCTASE FAMILY PROTEIN"/>
    <property type="match status" value="1"/>
</dbReference>
<dbReference type="InterPro" id="IPR020051">
    <property type="entry name" value="SagB-type_dehydrogenase"/>
</dbReference>
<proteinExistence type="predicted"/>
<dbReference type="HOGENOM" id="CLU_040017_0_0_3"/>
<dbReference type="InterPro" id="IPR029479">
    <property type="entry name" value="Nitroreductase"/>
</dbReference>
<dbReference type="eggNOG" id="COG0778">
    <property type="taxonomic scope" value="Bacteria"/>
</dbReference>
<name>Q7NFQ4_GLOVI</name>
<keyword evidence="3" id="KW-1185">Reference proteome</keyword>
<evidence type="ECO:0000259" key="1">
    <source>
        <dbReference type="Pfam" id="PF00881"/>
    </source>
</evidence>